<name>A0A7Y9DN36_9ACTN</name>
<organism evidence="16 17">
    <name type="scientific">Kineococcus aurantiacus</name>
    <dbReference type="NCBI Taxonomy" id="37633"/>
    <lineage>
        <taxon>Bacteria</taxon>
        <taxon>Bacillati</taxon>
        <taxon>Actinomycetota</taxon>
        <taxon>Actinomycetes</taxon>
        <taxon>Kineosporiales</taxon>
        <taxon>Kineosporiaceae</taxon>
        <taxon>Kineococcus</taxon>
    </lineage>
</organism>
<evidence type="ECO:0000256" key="9">
    <source>
        <dbReference type="ARBA" id="ARBA00022989"/>
    </source>
</evidence>
<dbReference type="GO" id="GO:0007234">
    <property type="term" value="P:osmosensory signaling via phosphorelay pathway"/>
    <property type="evidence" value="ECO:0007669"/>
    <property type="project" value="TreeGrafter"/>
</dbReference>
<evidence type="ECO:0000256" key="7">
    <source>
        <dbReference type="ARBA" id="ARBA00022777"/>
    </source>
</evidence>
<dbReference type="GO" id="GO:0016020">
    <property type="term" value="C:membrane"/>
    <property type="evidence" value="ECO:0007669"/>
    <property type="project" value="UniProtKB-SubCell"/>
</dbReference>
<evidence type="ECO:0000256" key="2">
    <source>
        <dbReference type="ARBA" id="ARBA00004370"/>
    </source>
</evidence>
<dbReference type="InterPro" id="IPR003594">
    <property type="entry name" value="HATPase_dom"/>
</dbReference>
<keyword evidence="5 13" id="KW-0812">Transmembrane</keyword>
<dbReference type="RefSeq" id="WP_343078061.1">
    <property type="nucleotide sequence ID" value="NZ_BAAAGN010000010.1"/>
</dbReference>
<keyword evidence="8" id="KW-0067">ATP-binding</keyword>
<evidence type="ECO:0000256" key="8">
    <source>
        <dbReference type="ARBA" id="ARBA00022840"/>
    </source>
</evidence>
<dbReference type="GO" id="GO:0030295">
    <property type="term" value="F:protein kinase activator activity"/>
    <property type="evidence" value="ECO:0007669"/>
    <property type="project" value="TreeGrafter"/>
</dbReference>
<proteinExistence type="predicted"/>
<evidence type="ECO:0000256" key="13">
    <source>
        <dbReference type="SAM" id="Phobius"/>
    </source>
</evidence>
<evidence type="ECO:0000256" key="4">
    <source>
        <dbReference type="ARBA" id="ARBA00022679"/>
    </source>
</evidence>
<dbReference type="GO" id="GO:0000156">
    <property type="term" value="F:phosphorelay response regulator activity"/>
    <property type="evidence" value="ECO:0007669"/>
    <property type="project" value="TreeGrafter"/>
</dbReference>
<evidence type="ECO:0000313" key="17">
    <source>
        <dbReference type="Proteomes" id="UP000521922"/>
    </source>
</evidence>
<dbReference type="PRINTS" id="PR00344">
    <property type="entry name" value="BCTRLSENSOR"/>
</dbReference>
<dbReference type="PROSITE" id="PS50109">
    <property type="entry name" value="HIS_KIN"/>
    <property type="match status" value="1"/>
</dbReference>
<feature type="domain" description="CHASE" evidence="15">
    <location>
        <begin position="169"/>
        <end position="303"/>
    </location>
</feature>
<evidence type="ECO:0000256" key="11">
    <source>
        <dbReference type="ARBA" id="ARBA00023136"/>
    </source>
</evidence>
<dbReference type="SUPFAM" id="SSF55874">
    <property type="entry name" value="ATPase domain of HSP90 chaperone/DNA topoisomerase II/histidine kinase"/>
    <property type="match status" value="1"/>
</dbReference>
<dbReference type="Gene3D" id="3.30.565.10">
    <property type="entry name" value="Histidine kinase-like ATPase, C-terminal domain"/>
    <property type="match status" value="1"/>
</dbReference>
<keyword evidence="9 13" id="KW-1133">Transmembrane helix</keyword>
<comment type="subcellular location">
    <subcellularLocation>
        <location evidence="2">Membrane</location>
    </subcellularLocation>
</comment>
<dbReference type="AlphaFoldDB" id="A0A7Y9DN36"/>
<feature type="domain" description="Histidine kinase" evidence="14">
    <location>
        <begin position="385"/>
        <end position="607"/>
    </location>
</feature>
<evidence type="ECO:0000259" key="14">
    <source>
        <dbReference type="PROSITE" id="PS50109"/>
    </source>
</evidence>
<dbReference type="InterPro" id="IPR005467">
    <property type="entry name" value="His_kinase_dom"/>
</dbReference>
<protein>
    <recommendedName>
        <fullName evidence="12">Sensor-like histidine kinase SenX3</fullName>
        <ecNumber evidence="3">2.7.13.3</ecNumber>
    </recommendedName>
</protein>
<dbReference type="GO" id="GO:0004673">
    <property type="term" value="F:protein histidine kinase activity"/>
    <property type="evidence" value="ECO:0007669"/>
    <property type="project" value="UniProtKB-EC"/>
</dbReference>
<dbReference type="GO" id="GO:0005524">
    <property type="term" value="F:ATP binding"/>
    <property type="evidence" value="ECO:0007669"/>
    <property type="project" value="UniProtKB-KW"/>
</dbReference>
<dbReference type="Proteomes" id="UP000521922">
    <property type="component" value="Unassembled WGS sequence"/>
</dbReference>
<evidence type="ECO:0000259" key="15">
    <source>
        <dbReference type="PROSITE" id="PS50839"/>
    </source>
</evidence>
<dbReference type="SMART" id="SM00387">
    <property type="entry name" value="HATPase_c"/>
    <property type="match status" value="1"/>
</dbReference>
<dbReference type="SMART" id="SM01079">
    <property type="entry name" value="CHASE"/>
    <property type="match status" value="1"/>
</dbReference>
<evidence type="ECO:0000256" key="5">
    <source>
        <dbReference type="ARBA" id="ARBA00022692"/>
    </source>
</evidence>
<dbReference type="PANTHER" id="PTHR42878:SF7">
    <property type="entry name" value="SENSOR HISTIDINE KINASE GLRK"/>
    <property type="match status" value="1"/>
</dbReference>
<sequence>MSTPSPRAAEPVRRRTLTRRVAVLGLPLVLLVSGLGTSAGVSAALRDYGVRQAEEASRQLAGDEAASLGDAVRDYTHAVGALAKTVGGQPVVTDDVFQDLTATMTSLPGLANLTYTVPVPDDPGAVARAQEELRAQLGTRLTLAPRPSPAGEHRFIVSYRGIDTVGTSLGADAAAVPQLAEAATAARGFGAVTVTAPYVLLADRSRPVQEQQQSVVFTAPVTGGPGQADEGTFRGWVSASFRTGNVLEATAARRTSVSAGLKLWDVTDPAAPLLMTEVEADSALSPESVTADVVAGSRRWRLEVTPTLAAHAADVGRAPLVALVGGSVLSLLLAALLFSVTSGRERAQRKVEQATVDLADEVASRRRSEEALRTRESELGAYTTVVADRLRLPLSQLSALTDAARETGPATGADWLGRLDAADRRLDRARRLVDDLLLYAQVSEMALTERAVDLFATGTLVADEQEALTAHLPEDLRPRIEVGPLPEVVGEPWLLHQLLARLVDNAVVHAPHGQPALVTLGAELTGSRFRGEVWRVEVRDRGLGVPSDRRASVFEPFAGEAADVELGGNHLSLALCRRIALRLGGDIGLDDDPRGGSVFWFTLPVRSTQGMTVAPSVAAPPVPALT</sequence>
<evidence type="ECO:0000256" key="3">
    <source>
        <dbReference type="ARBA" id="ARBA00012438"/>
    </source>
</evidence>
<evidence type="ECO:0000256" key="1">
    <source>
        <dbReference type="ARBA" id="ARBA00000085"/>
    </source>
</evidence>
<comment type="caution">
    <text evidence="16">The sequence shown here is derived from an EMBL/GenBank/DDBJ whole genome shotgun (WGS) entry which is preliminary data.</text>
</comment>
<dbReference type="PROSITE" id="PS50839">
    <property type="entry name" value="CHASE"/>
    <property type="match status" value="1"/>
</dbReference>
<comment type="catalytic activity">
    <reaction evidence="1">
        <text>ATP + protein L-histidine = ADP + protein N-phospho-L-histidine.</text>
        <dbReference type="EC" id="2.7.13.3"/>
    </reaction>
</comment>
<evidence type="ECO:0000313" key="16">
    <source>
        <dbReference type="EMBL" id="NYD23491.1"/>
    </source>
</evidence>
<dbReference type="Pfam" id="PF03924">
    <property type="entry name" value="CHASE"/>
    <property type="match status" value="1"/>
</dbReference>
<dbReference type="Pfam" id="PF02518">
    <property type="entry name" value="HATPase_c"/>
    <property type="match status" value="1"/>
</dbReference>
<dbReference type="InterPro" id="IPR050351">
    <property type="entry name" value="BphY/WalK/GraS-like"/>
</dbReference>
<keyword evidence="11 13" id="KW-0472">Membrane</keyword>
<dbReference type="InterPro" id="IPR042240">
    <property type="entry name" value="CHASE_sf"/>
</dbReference>
<keyword evidence="17" id="KW-1185">Reference proteome</keyword>
<dbReference type="InterPro" id="IPR006189">
    <property type="entry name" value="CHASE_dom"/>
</dbReference>
<gene>
    <name evidence="16" type="ORF">BJ968_003031</name>
</gene>
<keyword evidence="4" id="KW-0808">Transferase</keyword>
<dbReference type="Gene3D" id="3.30.450.350">
    <property type="entry name" value="CHASE domain"/>
    <property type="match status" value="1"/>
</dbReference>
<evidence type="ECO:0000256" key="12">
    <source>
        <dbReference type="ARBA" id="ARBA00039401"/>
    </source>
</evidence>
<reference evidence="16 17" key="1">
    <citation type="submission" date="2020-07" db="EMBL/GenBank/DDBJ databases">
        <title>Sequencing the genomes of 1000 actinobacteria strains.</title>
        <authorList>
            <person name="Klenk H.-P."/>
        </authorList>
    </citation>
    <scope>NUCLEOTIDE SEQUENCE [LARGE SCALE GENOMIC DNA]</scope>
    <source>
        <strain evidence="16 17">DSM 7487</strain>
    </source>
</reference>
<dbReference type="EMBL" id="JACCBB010000001">
    <property type="protein sequence ID" value="NYD23491.1"/>
    <property type="molecule type" value="Genomic_DNA"/>
</dbReference>
<feature type="transmembrane region" description="Helical" evidence="13">
    <location>
        <begin position="320"/>
        <end position="340"/>
    </location>
</feature>
<accession>A0A7Y9DN36</accession>
<evidence type="ECO:0000256" key="6">
    <source>
        <dbReference type="ARBA" id="ARBA00022741"/>
    </source>
</evidence>
<keyword evidence="6" id="KW-0547">Nucleotide-binding</keyword>
<dbReference type="InterPro" id="IPR036890">
    <property type="entry name" value="HATPase_C_sf"/>
</dbReference>
<dbReference type="InterPro" id="IPR004358">
    <property type="entry name" value="Sig_transdc_His_kin-like_C"/>
</dbReference>
<evidence type="ECO:0000256" key="10">
    <source>
        <dbReference type="ARBA" id="ARBA00023012"/>
    </source>
</evidence>
<dbReference type="PANTHER" id="PTHR42878">
    <property type="entry name" value="TWO-COMPONENT HISTIDINE KINASE"/>
    <property type="match status" value="1"/>
</dbReference>
<keyword evidence="7 16" id="KW-0418">Kinase</keyword>
<keyword evidence="10" id="KW-0902">Two-component regulatory system</keyword>
<dbReference type="EC" id="2.7.13.3" evidence="3"/>